<reference evidence="2 3" key="1">
    <citation type="submission" date="2015-01" db="EMBL/GenBank/DDBJ databases">
        <title>Desulfovibrio sp. JC271 draft genome sequence.</title>
        <authorList>
            <person name="Shivani Y."/>
            <person name="Subhash Y."/>
            <person name="Sasikala C."/>
            <person name="Ramana C.V."/>
        </authorList>
    </citation>
    <scope>NUCLEOTIDE SEQUENCE [LARGE SCALE GENOMIC DNA]</scope>
    <source>
        <strain evidence="2 3">JC271</strain>
    </source>
</reference>
<evidence type="ECO:0000256" key="1">
    <source>
        <dbReference type="SAM" id="MobiDB-lite"/>
    </source>
</evidence>
<feature type="region of interest" description="Disordered" evidence="1">
    <location>
        <begin position="335"/>
        <end position="360"/>
    </location>
</feature>
<keyword evidence="3" id="KW-1185">Reference proteome</keyword>
<evidence type="ECO:0000313" key="2">
    <source>
        <dbReference type="EMBL" id="OBQ56789.1"/>
    </source>
</evidence>
<evidence type="ECO:0000313" key="3">
    <source>
        <dbReference type="Proteomes" id="UP000091979"/>
    </source>
</evidence>
<accession>A0A1B7XMR4</accession>
<protein>
    <submittedName>
        <fullName evidence="2">Uncharacterized protein</fullName>
    </submittedName>
</protein>
<dbReference type="AlphaFoldDB" id="A0A1B7XMR4"/>
<dbReference type="RefSeq" id="WP_066851854.1">
    <property type="nucleotide sequence ID" value="NZ_JXMS01000002.1"/>
</dbReference>
<dbReference type="EMBL" id="JXMS01000002">
    <property type="protein sequence ID" value="OBQ56789.1"/>
    <property type="molecule type" value="Genomic_DNA"/>
</dbReference>
<name>A0A1B7XMR4_9BACT</name>
<organism evidence="2 3">
    <name type="scientific">Halodesulfovibrio spirochaetisodalis</name>
    <dbReference type="NCBI Taxonomy" id="1560234"/>
    <lineage>
        <taxon>Bacteria</taxon>
        <taxon>Pseudomonadati</taxon>
        <taxon>Thermodesulfobacteriota</taxon>
        <taxon>Desulfovibrionia</taxon>
        <taxon>Desulfovibrionales</taxon>
        <taxon>Desulfovibrionaceae</taxon>
        <taxon>Halodesulfovibrio</taxon>
    </lineage>
</organism>
<comment type="caution">
    <text evidence="2">The sequence shown here is derived from an EMBL/GenBank/DDBJ whole genome shotgun (WGS) entry which is preliminary data.</text>
</comment>
<sequence>MFDQQFENLMECATQLADNPKYLDAITAHYITGDKCQLDIKIDDPVWDYMKDSLSIDTVCLMQALYKDLTHLFNLDSVNKYTPEELKKEFNSQLDFAYHEGCIQINADLSGIVNVMFDGYKDLLSANSSRWNCAVSGSLFALAIVTLGTEDWYSLKKLQVLKRENASNNNITKALGYAHKILMGSRGTPDFLVKTLSKGGVVSVNGEKPKTASQLKALKYKDTVVDEYHIDDRFKLEAFSSNFVTAPVAGKSRRMSLKELEPDDVERMAQLAKKVVRTKRAVYQNLQVSVFFKGVEYAGAQVDGFGDKRSDAITAEELFSNPLYSFPVERRILKKKQKNKKDNDPNWLALPNTLPDSNEE</sequence>
<dbReference type="Proteomes" id="UP000091979">
    <property type="component" value="Unassembled WGS sequence"/>
</dbReference>
<proteinExistence type="predicted"/>
<dbReference type="PATRIC" id="fig|1560234.3.peg.1183"/>
<gene>
    <name evidence="2" type="ORF">SP90_01550</name>
</gene>